<keyword evidence="7" id="KW-1185">Reference proteome</keyword>
<reference evidence="6 7" key="1">
    <citation type="submission" date="2024-01" db="EMBL/GenBank/DDBJ databases">
        <authorList>
            <person name="Allen C."/>
            <person name="Tagirdzhanova G."/>
        </authorList>
    </citation>
    <scope>NUCLEOTIDE SEQUENCE [LARGE SCALE GENOMIC DNA]</scope>
</reference>
<evidence type="ECO:0000259" key="5">
    <source>
        <dbReference type="PROSITE" id="PS51387"/>
    </source>
</evidence>
<evidence type="ECO:0000256" key="1">
    <source>
        <dbReference type="ARBA" id="ARBA00005466"/>
    </source>
</evidence>
<dbReference type="Pfam" id="PF08031">
    <property type="entry name" value="BBE"/>
    <property type="match status" value="1"/>
</dbReference>
<sequence length="459" mass="49543">MAPGSPTTATLLREYLQQHPSVKLYVPEDSDFRSTKECCILKPEVQPFAIVQPQSTEDVQALVRFCTEHDVDFVVRAGGHDCAGRSQVHGALTIDMRAFNSVVVDKTTQTVRIGGGAFHRDVSAELEKFGLVTPVGSIGSVGYTGWATLGGYGPFSPRLGLGADQILSARLVNPKGELIEADEELLTGLRGGGGIFGVIVEIVAGLIVADPSDLSANWQTFAKAYQTWREDAEDGLPADLYVQPFGIGFPGLGSVFALGLTWTGADQVEANRWIDKVAEALTTGTGKPHIVKQVAPTSVTAYAEQNEKMLTYGVYGRVYSLSFRKYTAKTAAILAKYNASLPGRESGISIHALRSPAANESSVFGERTDHSMLEVIALAKEKALAEGPVADWAKACIKELRDEDPENILESSYVSLGSDEDSDYKKIYGIQYDKLVALKTKYDPDNVFKFAVPKVAPNV</sequence>
<dbReference type="SUPFAM" id="SSF56176">
    <property type="entry name" value="FAD-binding/transporter-associated domain-like"/>
    <property type="match status" value="1"/>
</dbReference>
<dbReference type="PROSITE" id="PS51387">
    <property type="entry name" value="FAD_PCMH"/>
    <property type="match status" value="1"/>
</dbReference>
<dbReference type="EMBL" id="CAWUHB010000059">
    <property type="protein sequence ID" value="CAK7231691.1"/>
    <property type="molecule type" value="Genomic_DNA"/>
</dbReference>
<dbReference type="Gene3D" id="3.30.43.10">
    <property type="entry name" value="Uridine Diphospho-n-acetylenolpyruvylglucosamine Reductase, domain 2"/>
    <property type="match status" value="1"/>
</dbReference>
<dbReference type="InterPro" id="IPR012951">
    <property type="entry name" value="BBE"/>
</dbReference>
<feature type="domain" description="FAD-binding PCMH-type" evidence="5">
    <location>
        <begin position="43"/>
        <end position="209"/>
    </location>
</feature>
<dbReference type="Pfam" id="PF01565">
    <property type="entry name" value="FAD_binding_4"/>
    <property type="match status" value="1"/>
</dbReference>
<gene>
    <name evidence="6" type="ORF">SCUCBS95973_008004</name>
</gene>
<keyword evidence="3" id="KW-0274">FAD</keyword>
<dbReference type="InterPro" id="IPR036318">
    <property type="entry name" value="FAD-bd_PCMH-like_sf"/>
</dbReference>
<evidence type="ECO:0000313" key="7">
    <source>
        <dbReference type="Proteomes" id="UP001642405"/>
    </source>
</evidence>
<dbReference type="Gene3D" id="3.30.465.10">
    <property type="match status" value="1"/>
</dbReference>
<proteinExistence type="inferred from homology"/>
<evidence type="ECO:0000256" key="2">
    <source>
        <dbReference type="ARBA" id="ARBA00022630"/>
    </source>
</evidence>
<dbReference type="Gene3D" id="3.40.462.20">
    <property type="match status" value="1"/>
</dbReference>
<comment type="similarity">
    <text evidence="1">Belongs to the oxygen-dependent FAD-linked oxidoreductase family.</text>
</comment>
<dbReference type="InterPro" id="IPR006094">
    <property type="entry name" value="Oxid_FAD_bind_N"/>
</dbReference>
<dbReference type="Proteomes" id="UP001642405">
    <property type="component" value="Unassembled WGS sequence"/>
</dbReference>
<evidence type="ECO:0000313" key="6">
    <source>
        <dbReference type="EMBL" id="CAK7231691.1"/>
    </source>
</evidence>
<dbReference type="InterPro" id="IPR050416">
    <property type="entry name" value="FAD-linked_Oxidoreductase"/>
</dbReference>
<dbReference type="InterPro" id="IPR016167">
    <property type="entry name" value="FAD-bd_PCMH_sub1"/>
</dbReference>
<evidence type="ECO:0000256" key="4">
    <source>
        <dbReference type="ARBA" id="ARBA00023002"/>
    </source>
</evidence>
<keyword evidence="4" id="KW-0560">Oxidoreductase</keyword>
<comment type="caution">
    <text evidence="6">The sequence shown here is derived from an EMBL/GenBank/DDBJ whole genome shotgun (WGS) entry which is preliminary data.</text>
</comment>
<evidence type="ECO:0000256" key="3">
    <source>
        <dbReference type="ARBA" id="ARBA00022827"/>
    </source>
</evidence>
<accession>A0ABP0CJX0</accession>
<name>A0ABP0CJX0_9PEZI</name>
<dbReference type="InterPro" id="IPR016169">
    <property type="entry name" value="FAD-bd_PCMH_sub2"/>
</dbReference>
<dbReference type="PANTHER" id="PTHR42973:SF7">
    <property type="entry name" value="FAD-BINDING PCMH-TYPE DOMAIN-CONTAINING PROTEIN"/>
    <property type="match status" value="1"/>
</dbReference>
<dbReference type="InterPro" id="IPR016166">
    <property type="entry name" value="FAD-bd_PCMH"/>
</dbReference>
<organism evidence="6 7">
    <name type="scientific">Sporothrix curviconia</name>
    <dbReference type="NCBI Taxonomy" id="1260050"/>
    <lineage>
        <taxon>Eukaryota</taxon>
        <taxon>Fungi</taxon>
        <taxon>Dikarya</taxon>
        <taxon>Ascomycota</taxon>
        <taxon>Pezizomycotina</taxon>
        <taxon>Sordariomycetes</taxon>
        <taxon>Sordariomycetidae</taxon>
        <taxon>Ophiostomatales</taxon>
        <taxon>Ophiostomataceae</taxon>
        <taxon>Sporothrix</taxon>
    </lineage>
</organism>
<keyword evidence="2" id="KW-0285">Flavoprotein</keyword>
<dbReference type="PANTHER" id="PTHR42973">
    <property type="entry name" value="BINDING OXIDOREDUCTASE, PUTATIVE (AFU_ORTHOLOGUE AFUA_1G17690)-RELATED"/>
    <property type="match status" value="1"/>
</dbReference>
<protein>
    <recommendedName>
        <fullName evidence="5">FAD-binding PCMH-type domain-containing protein</fullName>
    </recommendedName>
</protein>